<dbReference type="InterPro" id="IPR029071">
    <property type="entry name" value="Ubiquitin-like_domsf"/>
</dbReference>
<name>A0A914CJV0_9BILA</name>
<dbReference type="Gene3D" id="2.60.120.260">
    <property type="entry name" value="Galactose-binding domain-like"/>
    <property type="match status" value="2"/>
</dbReference>
<dbReference type="InterPro" id="IPR048912">
    <property type="entry name" value="BetaGal1-like_ABD1"/>
</dbReference>
<evidence type="ECO:0000313" key="3">
    <source>
        <dbReference type="WBParaSite" id="ACRNAN_scaffold11552.g27233.t1"/>
    </source>
</evidence>
<evidence type="ECO:0000313" key="2">
    <source>
        <dbReference type="Proteomes" id="UP000887540"/>
    </source>
</evidence>
<organism evidence="2 3">
    <name type="scientific">Acrobeloides nanus</name>
    <dbReference type="NCBI Taxonomy" id="290746"/>
    <lineage>
        <taxon>Eukaryota</taxon>
        <taxon>Metazoa</taxon>
        <taxon>Ecdysozoa</taxon>
        <taxon>Nematoda</taxon>
        <taxon>Chromadorea</taxon>
        <taxon>Rhabditida</taxon>
        <taxon>Tylenchina</taxon>
        <taxon>Cephalobomorpha</taxon>
        <taxon>Cephaloboidea</taxon>
        <taxon>Cephalobidae</taxon>
        <taxon>Acrobeloides</taxon>
    </lineage>
</organism>
<proteinExistence type="predicted"/>
<feature type="domain" description="Beta-galactosidase 1-like first all-beta" evidence="1">
    <location>
        <begin position="23"/>
        <end position="69"/>
    </location>
</feature>
<dbReference type="AlphaFoldDB" id="A0A914CJV0"/>
<dbReference type="SUPFAM" id="SSF54236">
    <property type="entry name" value="Ubiquitin-like"/>
    <property type="match status" value="1"/>
</dbReference>
<dbReference type="Proteomes" id="UP000887540">
    <property type="component" value="Unplaced"/>
</dbReference>
<protein>
    <recommendedName>
        <fullName evidence="1">Beta-galactosidase 1-like first all-beta domain-containing protein</fullName>
    </recommendedName>
</protein>
<accession>A0A914CJV0</accession>
<keyword evidence="2" id="KW-1185">Reference proteome</keyword>
<dbReference type="WBParaSite" id="ACRNAN_scaffold11552.g27233.t1">
    <property type="protein sequence ID" value="ACRNAN_scaffold11552.g27233.t1"/>
    <property type="gene ID" value="ACRNAN_scaffold11552.g27233"/>
</dbReference>
<reference evidence="3" key="1">
    <citation type="submission" date="2022-11" db="UniProtKB">
        <authorList>
            <consortium name="WormBaseParasite"/>
        </authorList>
    </citation>
    <scope>IDENTIFICATION</scope>
</reference>
<dbReference type="Pfam" id="PF21317">
    <property type="entry name" value="BetaGal_ABD_1"/>
    <property type="match status" value="1"/>
</dbReference>
<evidence type="ECO:0000259" key="1">
    <source>
        <dbReference type="Pfam" id="PF21317"/>
    </source>
</evidence>
<sequence length="164" mass="18260">MALSYTQRLSKLVEIPYQHQTFEIMGWLLRDNTTTININAKPGDTLRILVENRGRNPAETPDSKGLNVQAKLAWGLRGNGNVTLDGALLQDWFQCGINLTKASVDSLTTTFLEEELVEESVPEKAASQPGFYVGTFTANTLADTFFDSRVPRVNNVNYHPVKKS</sequence>